<feature type="transmembrane region" description="Helical" evidence="1">
    <location>
        <begin position="6"/>
        <end position="26"/>
    </location>
</feature>
<reference evidence="2" key="1">
    <citation type="submission" date="2020-05" db="EMBL/GenBank/DDBJ databases">
        <authorList>
            <person name="Chiriac C."/>
            <person name="Salcher M."/>
            <person name="Ghai R."/>
            <person name="Kavagutti S V."/>
        </authorList>
    </citation>
    <scope>NUCLEOTIDE SEQUENCE</scope>
</reference>
<sequence length="173" mass="19211">MNLRVITRVTLTAICVGIACMWVYAFGFAPRQSINKIGDTAWQDRAQALCKVAENQRFSMQDLAPMDPKDSGALRRKAELVDKATDALVIAIDAISAVAPADAKGKAIVPAWIAEYRIYIEDRRAFAEALRSATRRPFFAETDVEGVPISERLSKFARENNMKTCQPPYDLSV</sequence>
<keyword evidence="1" id="KW-1133">Transmembrane helix</keyword>
<dbReference type="EMBL" id="CAEZUL010000097">
    <property type="protein sequence ID" value="CAB4602952.1"/>
    <property type="molecule type" value="Genomic_DNA"/>
</dbReference>
<organism evidence="2">
    <name type="scientific">freshwater metagenome</name>
    <dbReference type="NCBI Taxonomy" id="449393"/>
    <lineage>
        <taxon>unclassified sequences</taxon>
        <taxon>metagenomes</taxon>
        <taxon>ecological metagenomes</taxon>
    </lineage>
</organism>
<accession>A0A6J6GNK2</accession>
<keyword evidence="1" id="KW-0472">Membrane</keyword>
<dbReference type="AlphaFoldDB" id="A0A6J6GNK2"/>
<gene>
    <name evidence="2" type="ORF">UFOPK1808_00898</name>
    <name evidence="3" type="ORF">UFOPK1889_00194</name>
</gene>
<evidence type="ECO:0000313" key="2">
    <source>
        <dbReference type="EMBL" id="CAB4602952.1"/>
    </source>
</evidence>
<protein>
    <submittedName>
        <fullName evidence="2">Unannotated protein</fullName>
    </submittedName>
</protein>
<name>A0A6J6GNK2_9ZZZZ</name>
<proteinExistence type="predicted"/>
<dbReference type="EMBL" id="CAEZUZ010000016">
    <property type="protein sequence ID" value="CAB4609529.1"/>
    <property type="molecule type" value="Genomic_DNA"/>
</dbReference>
<keyword evidence="1" id="KW-0812">Transmembrane</keyword>
<evidence type="ECO:0000313" key="3">
    <source>
        <dbReference type="EMBL" id="CAB4609529.1"/>
    </source>
</evidence>
<evidence type="ECO:0000256" key="1">
    <source>
        <dbReference type="SAM" id="Phobius"/>
    </source>
</evidence>
<dbReference type="PROSITE" id="PS51257">
    <property type="entry name" value="PROKAR_LIPOPROTEIN"/>
    <property type="match status" value="1"/>
</dbReference>